<evidence type="ECO:0000256" key="10">
    <source>
        <dbReference type="ARBA" id="ARBA00022989"/>
    </source>
</evidence>
<feature type="binding site" evidence="13">
    <location>
        <position position="362"/>
    </location>
    <ligand>
        <name>ATP</name>
        <dbReference type="ChEBI" id="CHEBI:30616"/>
    </ligand>
</feature>
<evidence type="ECO:0000256" key="3">
    <source>
        <dbReference type="ARBA" id="ARBA00022679"/>
    </source>
</evidence>
<reference evidence="18 19" key="1">
    <citation type="journal article" date="2022" name="Cell">
        <title>Repeat-based holocentromeres influence genome architecture and karyotype evolution.</title>
        <authorList>
            <person name="Hofstatter P.G."/>
            <person name="Thangavel G."/>
            <person name="Lux T."/>
            <person name="Neumann P."/>
            <person name="Vondrak T."/>
            <person name="Novak P."/>
            <person name="Zhang M."/>
            <person name="Costa L."/>
            <person name="Castellani M."/>
            <person name="Scott A."/>
            <person name="Toegelov H."/>
            <person name="Fuchs J."/>
            <person name="Mata-Sucre Y."/>
            <person name="Dias Y."/>
            <person name="Vanzela A.L.L."/>
            <person name="Huettel B."/>
            <person name="Almeida C.C.S."/>
            <person name="Simkova H."/>
            <person name="Souza G."/>
            <person name="Pedrosa-Harand A."/>
            <person name="Macas J."/>
            <person name="Mayer K.F.X."/>
            <person name="Houben A."/>
            <person name="Marques A."/>
        </authorList>
    </citation>
    <scope>NUCLEOTIDE SEQUENCE [LARGE SCALE GENOMIC DNA]</scope>
    <source>
        <strain evidence="18">RhyTen1mFocal</strain>
    </source>
</reference>
<dbReference type="FunFam" id="3.30.200.20:FF:000142">
    <property type="entry name" value="Cysteine-rich receptor-like protein kinase 10"/>
    <property type="match status" value="1"/>
</dbReference>
<keyword evidence="10 14" id="KW-1133">Transmembrane helix</keyword>
<dbReference type="PROSITE" id="PS51473">
    <property type="entry name" value="GNK2"/>
    <property type="match status" value="2"/>
</dbReference>
<keyword evidence="8" id="KW-0418">Kinase</keyword>
<dbReference type="InterPro" id="IPR038408">
    <property type="entry name" value="GNK2_sf"/>
</dbReference>
<sequence>MVFYFPKIFVVVLFLELAQGPANAQFWQYSICSLNVSDGDFQSNLNNVLGNIGTKALSNSDYFNDTIGVKPSQVYGLIMCYADANRTSCNDCLSAPTALQITRKCPISKNAAFWGVNPDSCLIRYSNDTYFSVADSTVLWAVPNDSNFSNPELLNNTLETLFGRLITEASTSLNLLASGEENITATDKLYGLLQCTRDLNSTECSRCLGAFVAYLFEVYGTPVKPGLRLHGYSCFLRYEIYAFMPTDSSGGNKSYTTPIVTGGKKSHTTLIAAVAAGVATFLIITAFFIWFQRKWSQVDDIKSTSPLMEELQEITSLEFFIYDLTALRIATSNFSDNNNLGEGGFGAVYKGTLPNGQEVAVKRLSKSSTQGATEFKNEVDLLVRLGHNNLVQLMGCCISEHERILCYEYLPNGSLDKTLFATDDVKSEWLNWNNRYKIIKGICRGLFYLHEESPLKIIHRDLKASNILLDRNMNPKISDFGLARLFDREKTHTITANVAGTFGYIAPEYSIRGTFSAKSDTYSFGILVLEIVTGRKNSSFPGSRYMTGLTNFVWKYWSEGKVHELKDPTLEEECIEEVTRCVHIALLCLQVNPSNRPNMEAVAHMLSSSSIANLPPLPPPELIWGADTSMFDDNGDDYDDKYGVDLSAEYTIAAVQATHSSSF</sequence>
<keyword evidence="3" id="KW-0808">Transferase</keyword>
<protein>
    <submittedName>
        <fullName evidence="18">Uncharacterized protein</fullName>
    </submittedName>
</protein>
<evidence type="ECO:0000256" key="6">
    <source>
        <dbReference type="ARBA" id="ARBA00022737"/>
    </source>
</evidence>
<evidence type="ECO:0000256" key="9">
    <source>
        <dbReference type="ARBA" id="ARBA00022840"/>
    </source>
</evidence>
<dbReference type="AlphaFoldDB" id="A0AAD6EK40"/>
<keyword evidence="5 15" id="KW-0732">Signal</keyword>
<dbReference type="SMART" id="SM00220">
    <property type="entry name" value="S_TKc"/>
    <property type="match status" value="1"/>
</dbReference>
<dbReference type="Pfam" id="PF01657">
    <property type="entry name" value="Stress-antifung"/>
    <property type="match status" value="2"/>
</dbReference>
<keyword evidence="19" id="KW-1185">Reference proteome</keyword>
<dbReference type="InterPro" id="IPR017441">
    <property type="entry name" value="Protein_kinase_ATP_BS"/>
</dbReference>
<dbReference type="GO" id="GO:0005886">
    <property type="term" value="C:plasma membrane"/>
    <property type="evidence" value="ECO:0007669"/>
    <property type="project" value="TreeGrafter"/>
</dbReference>
<feature type="transmembrane region" description="Helical" evidence="14">
    <location>
        <begin position="270"/>
        <end position="291"/>
    </location>
</feature>
<evidence type="ECO:0000256" key="4">
    <source>
        <dbReference type="ARBA" id="ARBA00022692"/>
    </source>
</evidence>
<dbReference type="InterPro" id="IPR000719">
    <property type="entry name" value="Prot_kinase_dom"/>
</dbReference>
<dbReference type="GO" id="GO:0006950">
    <property type="term" value="P:response to stress"/>
    <property type="evidence" value="ECO:0007669"/>
    <property type="project" value="UniProtKB-ARBA"/>
</dbReference>
<gene>
    <name evidence="18" type="ORF">LUZ61_016526</name>
</gene>
<name>A0AAD6EK40_9POAL</name>
<dbReference type="InterPro" id="IPR001245">
    <property type="entry name" value="Ser-Thr/Tyr_kinase_cat_dom"/>
</dbReference>
<dbReference type="Gene3D" id="3.30.430.20">
    <property type="entry name" value="Gnk2 domain, C-X8-C-X2-C motif"/>
    <property type="match status" value="2"/>
</dbReference>
<dbReference type="Pfam" id="PF07714">
    <property type="entry name" value="PK_Tyr_Ser-Thr"/>
    <property type="match status" value="1"/>
</dbReference>
<feature type="domain" description="Gnk2-homologous" evidence="17">
    <location>
        <begin position="23"/>
        <end position="130"/>
    </location>
</feature>
<dbReference type="FunFam" id="1.10.510.10:FF:000129">
    <property type="entry name" value="cysteine-rich receptor-like protein kinase 10"/>
    <property type="match status" value="1"/>
</dbReference>
<dbReference type="PROSITE" id="PS50011">
    <property type="entry name" value="PROTEIN_KINASE_DOM"/>
    <property type="match status" value="1"/>
</dbReference>
<dbReference type="CDD" id="cd23509">
    <property type="entry name" value="Gnk2-like"/>
    <property type="match status" value="2"/>
</dbReference>
<dbReference type="PROSITE" id="PS00108">
    <property type="entry name" value="PROTEIN_KINASE_ST"/>
    <property type="match status" value="1"/>
</dbReference>
<dbReference type="PANTHER" id="PTHR27002">
    <property type="entry name" value="RECEPTOR-LIKE SERINE/THREONINE-PROTEIN KINASE SD1-8"/>
    <property type="match status" value="1"/>
</dbReference>
<dbReference type="PROSITE" id="PS00107">
    <property type="entry name" value="PROTEIN_KINASE_ATP"/>
    <property type="match status" value="1"/>
</dbReference>
<dbReference type="Gene3D" id="3.30.200.20">
    <property type="entry name" value="Phosphorylase Kinase, domain 1"/>
    <property type="match status" value="1"/>
</dbReference>
<dbReference type="EMBL" id="JAMRDG010000002">
    <property type="protein sequence ID" value="KAJ3687362.1"/>
    <property type="molecule type" value="Genomic_DNA"/>
</dbReference>
<feature type="domain" description="Protein kinase" evidence="16">
    <location>
        <begin position="334"/>
        <end position="607"/>
    </location>
</feature>
<evidence type="ECO:0000256" key="7">
    <source>
        <dbReference type="ARBA" id="ARBA00022741"/>
    </source>
</evidence>
<evidence type="ECO:0000256" key="15">
    <source>
        <dbReference type="SAM" id="SignalP"/>
    </source>
</evidence>
<dbReference type="SUPFAM" id="SSF56112">
    <property type="entry name" value="Protein kinase-like (PK-like)"/>
    <property type="match status" value="1"/>
</dbReference>
<feature type="domain" description="Gnk2-homologous" evidence="17">
    <location>
        <begin position="136"/>
        <end position="243"/>
    </location>
</feature>
<dbReference type="Gene3D" id="1.10.510.10">
    <property type="entry name" value="Transferase(Phosphotransferase) domain 1"/>
    <property type="match status" value="1"/>
</dbReference>
<evidence type="ECO:0000259" key="16">
    <source>
        <dbReference type="PROSITE" id="PS50011"/>
    </source>
</evidence>
<evidence type="ECO:0000256" key="11">
    <source>
        <dbReference type="ARBA" id="ARBA00023136"/>
    </source>
</evidence>
<keyword evidence="6" id="KW-0677">Repeat</keyword>
<evidence type="ECO:0000256" key="2">
    <source>
        <dbReference type="ARBA" id="ARBA00022527"/>
    </source>
</evidence>
<feature type="chain" id="PRO_5042209252" evidence="15">
    <location>
        <begin position="25"/>
        <end position="663"/>
    </location>
</feature>
<keyword evidence="7 13" id="KW-0547">Nucleotide-binding</keyword>
<keyword evidence="12" id="KW-0325">Glycoprotein</keyword>
<dbReference type="GO" id="GO:0005524">
    <property type="term" value="F:ATP binding"/>
    <property type="evidence" value="ECO:0007669"/>
    <property type="project" value="UniProtKB-UniRule"/>
</dbReference>
<dbReference type="PANTHER" id="PTHR27002:SF1040">
    <property type="entry name" value="OS07G0538400 PROTEIN"/>
    <property type="match status" value="1"/>
</dbReference>
<keyword evidence="11 14" id="KW-0472">Membrane</keyword>
<dbReference type="GO" id="GO:0004674">
    <property type="term" value="F:protein serine/threonine kinase activity"/>
    <property type="evidence" value="ECO:0007669"/>
    <property type="project" value="UniProtKB-KW"/>
</dbReference>
<evidence type="ECO:0000256" key="8">
    <source>
        <dbReference type="ARBA" id="ARBA00022777"/>
    </source>
</evidence>
<accession>A0AAD6EK40</accession>
<organism evidence="18 19">
    <name type="scientific">Rhynchospora tenuis</name>
    <dbReference type="NCBI Taxonomy" id="198213"/>
    <lineage>
        <taxon>Eukaryota</taxon>
        <taxon>Viridiplantae</taxon>
        <taxon>Streptophyta</taxon>
        <taxon>Embryophyta</taxon>
        <taxon>Tracheophyta</taxon>
        <taxon>Spermatophyta</taxon>
        <taxon>Magnoliopsida</taxon>
        <taxon>Liliopsida</taxon>
        <taxon>Poales</taxon>
        <taxon>Cyperaceae</taxon>
        <taxon>Cyperoideae</taxon>
        <taxon>Rhynchosporeae</taxon>
        <taxon>Rhynchospora</taxon>
    </lineage>
</organism>
<evidence type="ECO:0000256" key="12">
    <source>
        <dbReference type="ARBA" id="ARBA00023180"/>
    </source>
</evidence>
<evidence type="ECO:0000313" key="19">
    <source>
        <dbReference type="Proteomes" id="UP001210211"/>
    </source>
</evidence>
<evidence type="ECO:0000256" key="1">
    <source>
        <dbReference type="ARBA" id="ARBA00004167"/>
    </source>
</evidence>
<comment type="caution">
    <text evidence="18">The sequence shown here is derived from an EMBL/GenBank/DDBJ whole genome shotgun (WGS) entry which is preliminary data.</text>
</comment>
<dbReference type="InterPro" id="IPR008271">
    <property type="entry name" value="Ser/Thr_kinase_AS"/>
</dbReference>
<keyword evidence="4 14" id="KW-0812">Transmembrane</keyword>
<evidence type="ECO:0000259" key="17">
    <source>
        <dbReference type="PROSITE" id="PS51473"/>
    </source>
</evidence>
<evidence type="ECO:0000256" key="5">
    <source>
        <dbReference type="ARBA" id="ARBA00022729"/>
    </source>
</evidence>
<comment type="subcellular location">
    <subcellularLocation>
        <location evidence="1">Membrane</location>
        <topology evidence="1">Single-pass membrane protein</topology>
    </subcellularLocation>
</comment>
<keyword evidence="2" id="KW-0723">Serine/threonine-protein kinase</keyword>
<feature type="signal peptide" evidence="15">
    <location>
        <begin position="1"/>
        <end position="24"/>
    </location>
</feature>
<evidence type="ECO:0000256" key="14">
    <source>
        <dbReference type="SAM" id="Phobius"/>
    </source>
</evidence>
<dbReference type="InterPro" id="IPR011009">
    <property type="entry name" value="Kinase-like_dom_sf"/>
</dbReference>
<keyword evidence="9 13" id="KW-0067">ATP-binding</keyword>
<evidence type="ECO:0000256" key="13">
    <source>
        <dbReference type="PROSITE-ProRule" id="PRU10141"/>
    </source>
</evidence>
<dbReference type="InterPro" id="IPR002902">
    <property type="entry name" value="GNK2"/>
</dbReference>
<dbReference type="Proteomes" id="UP001210211">
    <property type="component" value="Unassembled WGS sequence"/>
</dbReference>
<proteinExistence type="predicted"/>
<dbReference type="CDD" id="cd14066">
    <property type="entry name" value="STKc_IRAK"/>
    <property type="match status" value="1"/>
</dbReference>
<evidence type="ECO:0000313" key="18">
    <source>
        <dbReference type="EMBL" id="KAJ3687362.1"/>
    </source>
</evidence>